<dbReference type="RefSeq" id="WP_129011456.1">
    <property type="nucleotide sequence ID" value="NZ_CP053835.1"/>
</dbReference>
<dbReference type="GO" id="GO:0009279">
    <property type="term" value="C:cell outer membrane"/>
    <property type="evidence" value="ECO:0007669"/>
    <property type="project" value="UniProtKB-SubCell"/>
</dbReference>
<dbReference type="Gene3D" id="3.30.1330.60">
    <property type="entry name" value="OmpA-like domain"/>
    <property type="match status" value="1"/>
</dbReference>
<dbReference type="PROSITE" id="PS01068">
    <property type="entry name" value="OMPA_1"/>
    <property type="match status" value="1"/>
</dbReference>
<evidence type="ECO:0000256" key="1">
    <source>
        <dbReference type="ARBA" id="ARBA00004442"/>
    </source>
</evidence>
<sequence>MSLLRKIFFLLVCFLLLNVFSIYGFDYNDYFSKKTNSTSIKEDTFTDDLISFKDKIFNLFGEKEEDKPANFVLEKKSGVIEMSGLFANQEDASKVADFLNVNREGDYKFEDNRVLDENVLESVSPLIIPFKDFFSDNSKITVVDNEITLSGELKDSNYKDLLETLISRLNIDLKTDIRLPNAIVQNDTPKKEEIISENTTNTVQNETNNEIKVQNEQTSNQVSTKEDVQLLINNLLQTRKITFERRSTTLTEDSKLVIQDISKILIDNPTLKVEVAGHTDSRGKDELNKQISQDRANSVKEFLVSLGVSKDKITAIGYGEEFPIAKDDENGLSEINRRVEFNILGD</sequence>
<keyword evidence="2 4" id="KW-0472">Membrane</keyword>
<dbReference type="InterPro" id="IPR006690">
    <property type="entry name" value="OMPA-like_CS"/>
</dbReference>
<name>A0AAE7BE23_9BACT</name>
<evidence type="ECO:0000256" key="4">
    <source>
        <dbReference type="PROSITE-ProRule" id="PRU00473"/>
    </source>
</evidence>
<evidence type="ECO:0000256" key="2">
    <source>
        <dbReference type="ARBA" id="ARBA00023136"/>
    </source>
</evidence>
<evidence type="ECO:0000256" key="3">
    <source>
        <dbReference type="ARBA" id="ARBA00023237"/>
    </source>
</evidence>
<dbReference type="KEGG" id="adz:ADFLV_0100"/>
<dbReference type="Pfam" id="PF00691">
    <property type="entry name" value="OmpA"/>
    <property type="match status" value="1"/>
</dbReference>
<proteinExistence type="predicted"/>
<dbReference type="EMBL" id="CP053835">
    <property type="protein sequence ID" value="QKF76171.1"/>
    <property type="molecule type" value="Genomic_DNA"/>
</dbReference>
<evidence type="ECO:0000259" key="5">
    <source>
        <dbReference type="PROSITE" id="PS51123"/>
    </source>
</evidence>
<reference evidence="6 7" key="1">
    <citation type="submission" date="2020-05" db="EMBL/GenBank/DDBJ databases">
        <title>Complete genome sequencing of Campylobacter and Arcobacter type strains.</title>
        <authorList>
            <person name="Miller W.G."/>
            <person name="Yee E."/>
        </authorList>
    </citation>
    <scope>NUCLEOTIDE SEQUENCE [LARGE SCALE GENOMIC DNA]</scope>
    <source>
        <strain evidence="6 7">LMG 25694</strain>
    </source>
</reference>
<comment type="subcellular location">
    <subcellularLocation>
        <location evidence="1">Cell outer membrane</location>
    </subcellularLocation>
</comment>
<keyword evidence="7" id="KW-1185">Reference proteome</keyword>
<dbReference type="Proteomes" id="UP000503313">
    <property type="component" value="Chromosome"/>
</dbReference>
<feature type="domain" description="OmpA-like" evidence="5">
    <location>
        <begin position="228"/>
        <end position="346"/>
    </location>
</feature>
<dbReference type="SUPFAM" id="SSF103088">
    <property type="entry name" value="OmpA-like"/>
    <property type="match status" value="1"/>
</dbReference>
<dbReference type="CDD" id="cd07185">
    <property type="entry name" value="OmpA_C-like"/>
    <property type="match status" value="1"/>
</dbReference>
<dbReference type="InterPro" id="IPR050330">
    <property type="entry name" value="Bact_OuterMem_StrucFunc"/>
</dbReference>
<dbReference type="PANTHER" id="PTHR30329:SF21">
    <property type="entry name" value="LIPOPROTEIN YIAD-RELATED"/>
    <property type="match status" value="1"/>
</dbReference>
<dbReference type="InterPro" id="IPR006664">
    <property type="entry name" value="OMP_bac"/>
</dbReference>
<dbReference type="InterPro" id="IPR036737">
    <property type="entry name" value="OmpA-like_sf"/>
</dbReference>
<dbReference type="PANTHER" id="PTHR30329">
    <property type="entry name" value="STATOR ELEMENT OF FLAGELLAR MOTOR COMPLEX"/>
    <property type="match status" value="1"/>
</dbReference>
<protein>
    <submittedName>
        <fullName evidence="6">OmpA domain-containing protein</fullName>
    </submittedName>
</protein>
<dbReference type="AlphaFoldDB" id="A0AAE7BE23"/>
<accession>A0AAE7BE23</accession>
<organism evidence="6 7">
    <name type="scientific">Arcobacter defluvii</name>
    <dbReference type="NCBI Taxonomy" id="873191"/>
    <lineage>
        <taxon>Bacteria</taxon>
        <taxon>Pseudomonadati</taxon>
        <taxon>Campylobacterota</taxon>
        <taxon>Epsilonproteobacteria</taxon>
        <taxon>Campylobacterales</taxon>
        <taxon>Arcobacteraceae</taxon>
        <taxon>Arcobacter</taxon>
    </lineage>
</organism>
<gene>
    <name evidence="6" type="ORF">ADFLV_0100</name>
</gene>
<dbReference type="PRINTS" id="PR01021">
    <property type="entry name" value="OMPADOMAIN"/>
</dbReference>
<dbReference type="PROSITE" id="PS51123">
    <property type="entry name" value="OMPA_2"/>
    <property type="match status" value="1"/>
</dbReference>
<keyword evidence="3" id="KW-0998">Cell outer membrane</keyword>
<evidence type="ECO:0000313" key="7">
    <source>
        <dbReference type="Proteomes" id="UP000503313"/>
    </source>
</evidence>
<evidence type="ECO:0000313" key="6">
    <source>
        <dbReference type="EMBL" id="QKF76171.1"/>
    </source>
</evidence>
<dbReference type="InterPro" id="IPR006665">
    <property type="entry name" value="OmpA-like"/>
</dbReference>